<protein>
    <submittedName>
        <fullName evidence="9">Acyl-CoA dehydrogenase, middle domain</fullName>
    </submittedName>
</protein>
<dbReference type="InterPro" id="IPR052904">
    <property type="entry name" value="Acyl-CoA_dehydrogenase-like"/>
</dbReference>
<keyword evidence="3 5" id="KW-0285">Flavoprotein</keyword>
<accession>A0A1I2QYY1</accession>
<feature type="domain" description="Adaptive response protein AidB N-terminal" evidence="8">
    <location>
        <begin position="10"/>
        <end position="149"/>
    </location>
</feature>
<evidence type="ECO:0000259" key="6">
    <source>
        <dbReference type="Pfam" id="PF00441"/>
    </source>
</evidence>
<name>A0A1I2QYY1_9BACL</name>
<dbReference type="InterPro" id="IPR036250">
    <property type="entry name" value="AcylCo_DH-like_C"/>
</dbReference>
<dbReference type="Pfam" id="PF00441">
    <property type="entry name" value="Acyl-CoA_dh_1"/>
    <property type="match status" value="1"/>
</dbReference>
<keyword evidence="4 5" id="KW-0274">FAD</keyword>
<dbReference type="EMBL" id="FOOK01000027">
    <property type="protein sequence ID" value="SFG33614.1"/>
    <property type="molecule type" value="Genomic_DNA"/>
</dbReference>
<evidence type="ECO:0000259" key="8">
    <source>
        <dbReference type="Pfam" id="PF18158"/>
    </source>
</evidence>
<comment type="similarity">
    <text evidence="2 5">Belongs to the acyl-CoA dehydrogenase family.</text>
</comment>
<dbReference type="SUPFAM" id="SSF56645">
    <property type="entry name" value="Acyl-CoA dehydrogenase NM domain-like"/>
    <property type="match status" value="1"/>
</dbReference>
<evidence type="ECO:0000256" key="4">
    <source>
        <dbReference type="ARBA" id="ARBA00022827"/>
    </source>
</evidence>
<dbReference type="InterPro" id="IPR041504">
    <property type="entry name" value="AidB_N"/>
</dbReference>
<dbReference type="Gene3D" id="1.20.140.10">
    <property type="entry name" value="Butyryl-CoA Dehydrogenase, subunit A, domain 3"/>
    <property type="match status" value="1"/>
</dbReference>
<dbReference type="Pfam" id="PF18158">
    <property type="entry name" value="AidB_N"/>
    <property type="match status" value="1"/>
</dbReference>
<sequence length="540" mass="61009">MMQFQSYAYGQNHWRKDRDLQVVLSRYWPAWREHAEELESYGLLAGTEIYEAVYHIDHDAPPVLVMHDLDGNRVDRVRLSPVESRLLKRIAPMNRPPYEGGSWHHHFALGYLVADPGLYCVITITGQTVYAIHKYAPEHAEWKEKLLSGEAFGATWMTESQGGSDLGANQTVARFDGEVWRLTGDKYFASGAGLTDLALVTARPEGAQAGPKGLALFLMPRLDRSGKLNFRVRRLKDKSATRAVPSGEAELENSEAYLVGRAEEGIYYTLENLTVSRLANAIGAMGVAKKAHLEVEERVRRRSSFGRLLKDHPLIRRDLVDLAVRMAGGTALAFHAIDAFDRSWHERPPYSAAYHYARFLSHMAKNRTADHSAEITRMAMELFGGLGFLEEYAVARWHREALITPIWEGPSNIQALDLLEAVQKKRAHEKFLAEFIPLLERIGTPEAKEAKEAIEGVFEQAAGVSPEAAQWYAKHWVVRLSDAAQVALLYDLADHGGERYARLAELYARRFLKGEEYPDWAMQEPQVWGGEMVDEKVRRA</sequence>
<keyword evidence="10" id="KW-1185">Reference proteome</keyword>
<comment type="cofactor">
    <cofactor evidence="1 5">
        <name>FAD</name>
        <dbReference type="ChEBI" id="CHEBI:57692"/>
    </cofactor>
</comment>
<evidence type="ECO:0000313" key="9">
    <source>
        <dbReference type="EMBL" id="SFG33614.1"/>
    </source>
</evidence>
<dbReference type="AlphaFoldDB" id="A0A1I2QYY1"/>
<reference evidence="9 10" key="1">
    <citation type="submission" date="2016-10" db="EMBL/GenBank/DDBJ databases">
        <authorList>
            <person name="de Groot N.N."/>
        </authorList>
    </citation>
    <scope>NUCLEOTIDE SEQUENCE [LARGE SCALE GENOMIC DNA]</scope>
    <source>
        <strain evidence="9 10">DSM 44945</strain>
    </source>
</reference>
<gene>
    <name evidence="9" type="ORF">SAMN04488025_1275</name>
</gene>
<dbReference type="PANTHER" id="PTHR42707:SF2">
    <property type="entry name" value="ACD11 DEHYDROGENASE"/>
    <property type="match status" value="1"/>
</dbReference>
<dbReference type="InterPro" id="IPR009100">
    <property type="entry name" value="AcylCoA_DH/oxidase_NM_dom_sf"/>
</dbReference>
<evidence type="ECO:0000259" key="7">
    <source>
        <dbReference type="Pfam" id="PF02770"/>
    </source>
</evidence>
<dbReference type="Proteomes" id="UP000198661">
    <property type="component" value="Unassembled WGS sequence"/>
</dbReference>
<evidence type="ECO:0000256" key="5">
    <source>
        <dbReference type="RuleBase" id="RU362125"/>
    </source>
</evidence>
<dbReference type="InterPro" id="IPR006089">
    <property type="entry name" value="Acyl-CoA_DH_CS"/>
</dbReference>
<dbReference type="SUPFAM" id="SSF47203">
    <property type="entry name" value="Acyl-CoA dehydrogenase C-terminal domain-like"/>
    <property type="match status" value="1"/>
</dbReference>
<dbReference type="InterPro" id="IPR006091">
    <property type="entry name" value="Acyl-CoA_Oxase/DH_mid-dom"/>
</dbReference>
<evidence type="ECO:0000256" key="2">
    <source>
        <dbReference type="ARBA" id="ARBA00009347"/>
    </source>
</evidence>
<dbReference type="STRING" id="201973.SAMN04488025_1275"/>
<dbReference type="PROSITE" id="PS00073">
    <property type="entry name" value="ACYL_COA_DH_2"/>
    <property type="match status" value="1"/>
</dbReference>
<dbReference type="PANTHER" id="PTHR42707">
    <property type="entry name" value="ACYL-COA DEHYDROGENASE"/>
    <property type="match status" value="1"/>
</dbReference>
<dbReference type="Pfam" id="PF02770">
    <property type="entry name" value="Acyl-CoA_dh_M"/>
    <property type="match status" value="1"/>
</dbReference>
<keyword evidence="5" id="KW-0560">Oxidoreductase</keyword>
<dbReference type="RefSeq" id="WP_245752275.1">
    <property type="nucleotide sequence ID" value="NZ_FOOK01000027.1"/>
</dbReference>
<organism evidence="9 10">
    <name type="scientific">Planifilum fulgidum</name>
    <dbReference type="NCBI Taxonomy" id="201973"/>
    <lineage>
        <taxon>Bacteria</taxon>
        <taxon>Bacillati</taxon>
        <taxon>Bacillota</taxon>
        <taxon>Bacilli</taxon>
        <taxon>Bacillales</taxon>
        <taxon>Thermoactinomycetaceae</taxon>
        <taxon>Planifilum</taxon>
    </lineage>
</organism>
<dbReference type="InterPro" id="IPR009075">
    <property type="entry name" value="AcylCo_DH/oxidase_C"/>
</dbReference>
<proteinExistence type="inferred from homology"/>
<evidence type="ECO:0000313" key="10">
    <source>
        <dbReference type="Proteomes" id="UP000198661"/>
    </source>
</evidence>
<evidence type="ECO:0000256" key="3">
    <source>
        <dbReference type="ARBA" id="ARBA00022630"/>
    </source>
</evidence>
<feature type="domain" description="Acyl-CoA dehydrogenase/oxidase C-terminal" evidence="6">
    <location>
        <begin position="264"/>
        <end position="421"/>
    </location>
</feature>
<dbReference type="GO" id="GO:0003995">
    <property type="term" value="F:acyl-CoA dehydrogenase activity"/>
    <property type="evidence" value="ECO:0007669"/>
    <property type="project" value="InterPro"/>
</dbReference>
<dbReference type="Gene3D" id="2.40.110.20">
    <property type="match status" value="1"/>
</dbReference>
<evidence type="ECO:0000256" key="1">
    <source>
        <dbReference type="ARBA" id="ARBA00001974"/>
    </source>
</evidence>
<feature type="domain" description="Acyl-CoA oxidase/dehydrogenase middle" evidence="7">
    <location>
        <begin position="154"/>
        <end position="253"/>
    </location>
</feature>